<dbReference type="GeneID" id="14908403"/>
<dbReference type="Gene3D" id="3.60.21.10">
    <property type="match status" value="1"/>
</dbReference>
<dbReference type="eggNOG" id="KOG2621">
    <property type="taxonomic scope" value="Eukaryota"/>
</dbReference>
<dbReference type="InterPro" id="IPR036013">
    <property type="entry name" value="Band_7/SPFH_dom_sf"/>
</dbReference>
<feature type="domain" description="Band 7" evidence="3">
    <location>
        <begin position="255"/>
        <end position="412"/>
    </location>
</feature>
<dbReference type="InterPro" id="IPR004843">
    <property type="entry name" value="Calcineurin-like_PHP"/>
</dbReference>
<dbReference type="InterPro" id="IPR009030">
    <property type="entry name" value="Growth_fac_rcpt_cys_sf"/>
</dbReference>
<dbReference type="InterPro" id="IPR029052">
    <property type="entry name" value="Metallo-depent_PP-like"/>
</dbReference>
<dbReference type="eggNOG" id="KOG1025">
    <property type="taxonomic scope" value="Eukaryota"/>
</dbReference>
<dbReference type="Gene3D" id="2.10.220.10">
    <property type="entry name" value="Hormone Receptor, Insulin-like Growth Factor Receptor 1, Chain A, domain 2"/>
    <property type="match status" value="5"/>
</dbReference>
<evidence type="ECO:0000256" key="1">
    <source>
        <dbReference type="ARBA" id="ARBA00008164"/>
    </source>
</evidence>
<dbReference type="AlphaFoldDB" id="G0QRA9"/>
<dbReference type="InterPro" id="IPR000742">
    <property type="entry name" value="EGF"/>
</dbReference>
<dbReference type="SMART" id="SM00261">
    <property type="entry name" value="FU"/>
    <property type="match status" value="10"/>
</dbReference>
<dbReference type="InterPro" id="IPR001107">
    <property type="entry name" value="Band_7"/>
</dbReference>
<dbReference type="SUPFAM" id="SSF57184">
    <property type="entry name" value="Growth factor receptor domain"/>
    <property type="match status" value="6"/>
</dbReference>
<dbReference type="CDD" id="cd13437">
    <property type="entry name" value="SPFH_alloslipin"/>
    <property type="match status" value="1"/>
</dbReference>
<proteinExistence type="inferred from homology"/>
<dbReference type="FunFam" id="3.30.479.30:FF:000004">
    <property type="entry name" value="Putative membrane protease family, stomatin"/>
    <property type="match status" value="1"/>
</dbReference>
<dbReference type="GO" id="GO:0098552">
    <property type="term" value="C:side of membrane"/>
    <property type="evidence" value="ECO:0007669"/>
    <property type="project" value="UniProtKB-ARBA"/>
</dbReference>
<dbReference type="EMBL" id="GL983744">
    <property type="protein sequence ID" value="EGR32261.1"/>
    <property type="molecule type" value="Genomic_DNA"/>
</dbReference>
<feature type="domain" description="EGF-like" evidence="2">
    <location>
        <begin position="672"/>
        <end position="717"/>
    </location>
</feature>
<keyword evidence="5" id="KW-1185">Reference proteome</keyword>
<dbReference type="InParanoid" id="G0QRA9"/>
<dbReference type="OrthoDB" id="289898at2759"/>
<dbReference type="GO" id="GO:0005886">
    <property type="term" value="C:plasma membrane"/>
    <property type="evidence" value="ECO:0007669"/>
    <property type="project" value="InterPro"/>
</dbReference>
<dbReference type="InterPro" id="IPR006212">
    <property type="entry name" value="Furin_repeat"/>
</dbReference>
<dbReference type="OMA" id="ICENTIM"/>
<dbReference type="CDD" id="cd00064">
    <property type="entry name" value="FU"/>
    <property type="match status" value="1"/>
</dbReference>
<dbReference type="eggNOG" id="KOG3525">
    <property type="taxonomic scope" value="Eukaryota"/>
</dbReference>
<dbReference type="SMART" id="SM00244">
    <property type="entry name" value="PHB"/>
    <property type="match status" value="1"/>
</dbReference>
<dbReference type="Gene3D" id="6.10.250.2090">
    <property type="match status" value="1"/>
</dbReference>
<sequence length="1190" mass="136302">MEYKKLEKLKGWHKEYNNDIIDYVFVLGDFDNLISDKSNINMEECYQSEARIANVLNFLEFFSCTLLVLPGNHDPYNMFKFKQPSENTRITQHSYNIHKSVFEINTSLSVIGFGGSIPGYQHIQGEQKLVWEGFPFLNEEEIKNESEQFFDDQFKQEKQFILLTHVGPSCSQTTIVKTEQQEDNIYAGCEFFNDVIKKYNKKIVTNLHGHVHDSIGKLSVMDVQIINPGSLKYGQFAKICLHQDNSTLKWVVRNNPFIQVKQGTKCIVERFGKPVKILDAGLHQINPNVDTIKVKSLKTQVIDLPSQKIITKDNINVTIDCCLYYRIISIPRATYKIDNLPHALMNQSIAAIRSVLGEMNLQDLLDKKDEIGDNLEELVNAQSQNWGTYVEQIFVKDIQLNKQTQDDMAAIAKQKRIGESKLISNKADVETARLLRETADILDSKAAMQIRYLEIINQNKSLHKFLLKINQFNPAFRLKRRSGKHQVENSCNSKCLVCKGPSSSECSKCNREYYLLNNTCVSNCGIGYYKNDQINECQNCNPNLNCQQCSDGQSCSSCGIGFFLNFPKCQQCHPNCVSCFAQEYYQCFTCNTALQKYKEDAACVDVCSKGKYRAQQDELLYCEDCQPPCKQCLSKEICTDCQEGYYYDSTQEETKRCQLCDSGSKQIKGCVNCFFQQTNNKLICRQCINGLLQPDQTQCLETCPQKYFQDIDQKKCIQCHENCIQCIQAQNFNCIECISGYYQEQNTNSCLKCPKNCQKCIILSSKLHCIKCFPGYIFQIEIQISFDFSLSNLVRCVNECSFGYFSLSKSLTQELTILFLQKVNQNLYLGFLNSDWCQKCSSININCEDCEKQNPQNCLVCKNKYYLKIVTVFLQNQDGEIQNQDGYIQNQDGEIQKTYKYGDCFPCSQANCDVCIKKKPSLDDLDDPPQCLSCIRDKNDVCQNFLINGVCISQSNCILNTNYYIEKKKCICAKCDDLCSSCIGGLENQCLGCSSLKNFLVKSENLNYGYCQQCPSICSECISQNFCLSCIKDYYLNYFDSNTQLCIDKCPNNFYEDNDQNKCTKCPDPFCQNCFKKSLQIITCLQCKPGFYINKESGTCQQCHPQCETCLQSGNDIEPFCQKCKQPTQQDWPPIVVDGTKCKEKCPKKKYMDLETLICVDCHPSCNQCTSQSQTQCQECYTRTINRINK</sequence>
<dbReference type="SUPFAM" id="SSF117892">
    <property type="entry name" value="Band 7/SPFH domain"/>
    <property type="match status" value="1"/>
</dbReference>
<dbReference type="SMART" id="SM00181">
    <property type="entry name" value="EGF"/>
    <property type="match status" value="7"/>
</dbReference>
<dbReference type="EC" id="3.4.21.75" evidence="4"/>
<dbReference type="Pfam" id="PF00149">
    <property type="entry name" value="Metallophos"/>
    <property type="match status" value="1"/>
</dbReference>
<evidence type="ECO:0000313" key="5">
    <source>
        <dbReference type="Proteomes" id="UP000008983"/>
    </source>
</evidence>
<dbReference type="Proteomes" id="UP000008983">
    <property type="component" value="Unassembled WGS sequence"/>
</dbReference>
<dbReference type="Pfam" id="PF01145">
    <property type="entry name" value="Band_7"/>
    <property type="match status" value="1"/>
</dbReference>
<organism evidence="4 5">
    <name type="scientific">Ichthyophthirius multifiliis</name>
    <name type="common">White spot disease agent</name>
    <name type="synonym">Ich</name>
    <dbReference type="NCBI Taxonomy" id="5932"/>
    <lineage>
        <taxon>Eukaryota</taxon>
        <taxon>Sar</taxon>
        <taxon>Alveolata</taxon>
        <taxon>Ciliophora</taxon>
        <taxon>Intramacronucleata</taxon>
        <taxon>Oligohymenophorea</taxon>
        <taxon>Hymenostomatida</taxon>
        <taxon>Ophryoglenina</taxon>
        <taxon>Ichthyophthirius</taxon>
    </lineage>
</organism>
<name>G0QRA9_ICHMU</name>
<feature type="domain" description="EGF-like" evidence="2">
    <location>
        <begin position="752"/>
        <end position="797"/>
    </location>
</feature>
<feature type="domain" description="EGF-like" evidence="2">
    <location>
        <begin position="1062"/>
        <end position="1101"/>
    </location>
</feature>
<dbReference type="InterPro" id="IPR001972">
    <property type="entry name" value="Stomatin_HflK_fam"/>
</dbReference>
<dbReference type="SUPFAM" id="SSF56300">
    <property type="entry name" value="Metallo-dependent phosphatases"/>
    <property type="match status" value="1"/>
</dbReference>
<dbReference type="InterPro" id="IPR043202">
    <property type="entry name" value="Band-7_stomatin-like"/>
</dbReference>
<feature type="domain" description="EGF-like" evidence="2">
    <location>
        <begin position="536"/>
        <end position="570"/>
    </location>
</feature>
<keyword evidence="4" id="KW-0808">Transferase</keyword>
<feature type="domain" description="EGF-like" evidence="2">
    <location>
        <begin position="624"/>
        <end position="658"/>
    </location>
</feature>
<dbReference type="RefSeq" id="XP_004035747.1">
    <property type="nucleotide sequence ID" value="XM_004035699.1"/>
</dbReference>
<dbReference type="GO" id="GO:0004143">
    <property type="term" value="F:ATP-dependent diacylglycerol kinase activity"/>
    <property type="evidence" value="ECO:0007669"/>
    <property type="project" value="UniProtKB-EC"/>
</dbReference>
<keyword evidence="4" id="KW-0378">Hydrolase</keyword>
<dbReference type="PANTHER" id="PTHR10264">
    <property type="entry name" value="BAND 7 PROTEIN-RELATED"/>
    <property type="match status" value="1"/>
</dbReference>
<dbReference type="PANTHER" id="PTHR10264:SF19">
    <property type="entry name" value="AT06885P-RELATED"/>
    <property type="match status" value="1"/>
</dbReference>
<comment type="similarity">
    <text evidence="1">Belongs to the band 7/mec-2 family.</text>
</comment>
<evidence type="ECO:0000259" key="3">
    <source>
        <dbReference type="SMART" id="SM00244"/>
    </source>
</evidence>
<accession>G0QRA9</accession>
<evidence type="ECO:0000313" key="4">
    <source>
        <dbReference type="EMBL" id="EGR32261.1"/>
    </source>
</evidence>
<protein>
    <submittedName>
        <fullName evidence="4">Spfh domain band 7 family protein</fullName>
        <ecNumber evidence="4">2.7.1.107</ecNumber>
        <ecNumber evidence="4">3.4.21.75</ecNumber>
    </submittedName>
</protein>
<feature type="domain" description="EGF-like" evidence="2">
    <location>
        <begin position="490"/>
        <end position="521"/>
    </location>
</feature>
<gene>
    <name evidence="4" type="ORF">IMG5_091100</name>
</gene>
<dbReference type="Gene3D" id="3.30.479.30">
    <property type="entry name" value="Band 7 domain"/>
    <property type="match status" value="1"/>
</dbReference>
<dbReference type="PRINTS" id="PR00721">
    <property type="entry name" value="STOMATIN"/>
</dbReference>
<dbReference type="STRING" id="857967.G0QRA9"/>
<dbReference type="EC" id="2.7.1.107" evidence="4"/>
<dbReference type="GO" id="GO:0004252">
    <property type="term" value="F:serine-type endopeptidase activity"/>
    <property type="evidence" value="ECO:0007669"/>
    <property type="project" value="UniProtKB-EC"/>
</dbReference>
<evidence type="ECO:0000259" key="2">
    <source>
        <dbReference type="SMART" id="SM00181"/>
    </source>
</evidence>
<feature type="domain" description="EGF-like" evidence="2">
    <location>
        <begin position="718"/>
        <end position="751"/>
    </location>
</feature>
<reference evidence="4 5" key="1">
    <citation type="submission" date="2011-07" db="EMBL/GenBank/DDBJ databases">
        <authorList>
            <person name="Coyne R."/>
            <person name="Brami D."/>
            <person name="Johnson J."/>
            <person name="Hostetler J."/>
            <person name="Hannick L."/>
            <person name="Clark T."/>
            <person name="Cassidy-Hanley D."/>
            <person name="Inman J."/>
        </authorList>
    </citation>
    <scope>NUCLEOTIDE SEQUENCE [LARGE SCALE GENOMIC DNA]</scope>
    <source>
        <strain evidence="4 5">G5</strain>
    </source>
</reference>